<dbReference type="RefSeq" id="WP_379044204.1">
    <property type="nucleotide sequence ID" value="NZ_JBHSKW010000037.1"/>
</dbReference>
<dbReference type="InterPro" id="IPR008929">
    <property type="entry name" value="Chondroitin_lyas"/>
</dbReference>
<evidence type="ECO:0000313" key="7">
    <source>
        <dbReference type="EMBL" id="MFD2733477.1"/>
    </source>
</evidence>
<comment type="subcellular location">
    <subcellularLocation>
        <location evidence="1">Periplasm</location>
    </subcellularLocation>
</comment>
<protein>
    <submittedName>
        <fullName evidence="7">Heparinase II/III family protein</fullName>
    </submittedName>
</protein>
<evidence type="ECO:0000256" key="4">
    <source>
        <dbReference type="ARBA" id="ARBA00023239"/>
    </source>
</evidence>
<reference evidence="8" key="1">
    <citation type="journal article" date="2019" name="Int. J. Syst. Evol. Microbiol.">
        <title>The Global Catalogue of Microorganisms (GCM) 10K type strain sequencing project: providing services to taxonomists for standard genome sequencing and annotation.</title>
        <authorList>
            <consortium name="The Broad Institute Genomics Platform"/>
            <consortium name="The Broad Institute Genome Sequencing Center for Infectious Disease"/>
            <person name="Wu L."/>
            <person name="Ma J."/>
        </authorList>
    </citation>
    <scope>NUCLEOTIDE SEQUENCE [LARGE SCALE GENOMIC DNA]</scope>
    <source>
        <strain evidence="8">KCTC 42456</strain>
    </source>
</reference>
<keyword evidence="4" id="KW-0456">Lyase</keyword>
<name>A0ABW5TW19_9SPHI</name>
<dbReference type="PANTHER" id="PTHR39210:SF1">
    <property type="entry name" value="HEPARIN-SULFATE LYASE"/>
    <property type="match status" value="1"/>
</dbReference>
<sequence length="712" mass="80408">MNYLKQVVLLLACFFLSLNLIAQSHPSLMLTKVKLEEVRKGCQSYPLLKSSFQKIIADADLAISLPITVPIPKDGGGGYTHEQHKRNYNAMLNCATVYQISKDIKYANYVKNMLLDYANQYQKWPVHPKSKNQKDGGRIFWQSLNDFVWQVYTIQAYDLVFDALTTKDRTTIEQNLFMPILNFFTVDRQEVLDKIHNHGTWNLAAVGMTGYVLNKPEYVEMALKGSKKDGKTGYLAQINQLFSPDGYYMEGPYYQRYALLPFVMFAKAINNYEPELKIFEFRNKLLAKAIQTALQLTYTNKAFFPINDAIKDKTYESIELVYGLNIAYTDIKAEADLLDIAQQQERVIVSDAGLAVAKAIAEGKSEPFKYKSLWIKDGGNGDEGGLGILRSGANTNQQCLILKAASQGMGHGHFDRLNFLFYDNNQEIFYDYGAARFLNIDTKNGGGYLAENDSWAKQTVAHNTLVVDQTSNFKANVTAADAQHPDLMNFSAHPDLQVVSAKEENAYADVKLLRTVALVKVTESNKPLLIDVFQASSANEHQYDLPFWYKGQMVNTSFKVDAQRNNLQALGTQFGYQHLWLNAQNQLDENGGFVSVLNNKRFYTTHFVSDNPLQVKLVSIGANDPEMNLVDGKAFMLTQPKAKNQTFVNITETHGNIDPINETVSAASGNLTDLKLISSDENKTVISFKIKDKKYQYQINYNQKDNYVVLSQ</sequence>
<keyword evidence="8" id="KW-1185">Reference proteome</keyword>
<evidence type="ECO:0000256" key="3">
    <source>
        <dbReference type="ARBA" id="ARBA00022764"/>
    </source>
</evidence>
<dbReference type="InterPro" id="IPR008397">
    <property type="entry name" value="Alginate_lyase_dom"/>
</dbReference>
<feature type="domain" description="Heparinase II/III-like C-terminal" evidence="6">
    <location>
        <begin position="379"/>
        <end position="569"/>
    </location>
</feature>
<evidence type="ECO:0000256" key="1">
    <source>
        <dbReference type="ARBA" id="ARBA00004418"/>
    </source>
</evidence>
<organism evidence="7 8">
    <name type="scientific">Pedobacter alpinus</name>
    <dbReference type="NCBI Taxonomy" id="1590643"/>
    <lineage>
        <taxon>Bacteria</taxon>
        <taxon>Pseudomonadati</taxon>
        <taxon>Bacteroidota</taxon>
        <taxon>Sphingobacteriia</taxon>
        <taxon>Sphingobacteriales</taxon>
        <taxon>Sphingobacteriaceae</taxon>
        <taxon>Pedobacter</taxon>
    </lineage>
</organism>
<dbReference type="EMBL" id="JBHULV010000055">
    <property type="protein sequence ID" value="MFD2733477.1"/>
    <property type="molecule type" value="Genomic_DNA"/>
</dbReference>
<dbReference type="InterPro" id="IPR012480">
    <property type="entry name" value="Hepar_II_III_C"/>
</dbReference>
<dbReference type="Proteomes" id="UP001597546">
    <property type="component" value="Unassembled WGS sequence"/>
</dbReference>
<dbReference type="SUPFAM" id="SSF48230">
    <property type="entry name" value="Chondroitin AC/alginate lyase"/>
    <property type="match status" value="1"/>
</dbReference>
<evidence type="ECO:0000259" key="5">
    <source>
        <dbReference type="Pfam" id="PF05426"/>
    </source>
</evidence>
<accession>A0ABW5TW19</accession>
<keyword evidence="3" id="KW-0574">Periplasm</keyword>
<dbReference type="Pfam" id="PF07940">
    <property type="entry name" value="Hepar_II_III_C"/>
    <property type="match status" value="1"/>
</dbReference>
<keyword evidence="2" id="KW-0732">Signal</keyword>
<feature type="domain" description="Alginate lyase" evidence="5">
    <location>
        <begin position="81"/>
        <end position="297"/>
    </location>
</feature>
<dbReference type="Gene3D" id="1.50.10.100">
    <property type="entry name" value="Chondroitin AC/alginate lyase"/>
    <property type="match status" value="1"/>
</dbReference>
<evidence type="ECO:0000259" key="6">
    <source>
        <dbReference type="Pfam" id="PF07940"/>
    </source>
</evidence>
<evidence type="ECO:0000313" key="8">
    <source>
        <dbReference type="Proteomes" id="UP001597546"/>
    </source>
</evidence>
<dbReference type="PANTHER" id="PTHR39210">
    <property type="entry name" value="HEPARIN-SULFATE LYASE"/>
    <property type="match status" value="1"/>
</dbReference>
<dbReference type="Gene3D" id="2.70.98.70">
    <property type="match status" value="1"/>
</dbReference>
<gene>
    <name evidence="7" type="ORF">ACFSSE_17340</name>
</gene>
<evidence type="ECO:0000256" key="2">
    <source>
        <dbReference type="ARBA" id="ARBA00022729"/>
    </source>
</evidence>
<proteinExistence type="predicted"/>
<comment type="caution">
    <text evidence="7">The sequence shown here is derived from an EMBL/GenBank/DDBJ whole genome shotgun (WGS) entry which is preliminary data.</text>
</comment>
<dbReference type="Pfam" id="PF05426">
    <property type="entry name" value="Alginate_lyase"/>
    <property type="match status" value="1"/>
</dbReference>